<comment type="caution">
    <text evidence="1">The sequence shown here is derived from an EMBL/GenBank/DDBJ whole genome shotgun (WGS) entry which is preliminary data.</text>
</comment>
<dbReference type="EMBL" id="BARU01042299">
    <property type="protein sequence ID" value="GAH83356.1"/>
    <property type="molecule type" value="Genomic_DNA"/>
</dbReference>
<dbReference type="AlphaFoldDB" id="X1ILN9"/>
<reference evidence="1" key="1">
    <citation type="journal article" date="2014" name="Front. Microbiol.">
        <title>High frequency of phylogenetically diverse reductive dehalogenase-homologous genes in deep subseafloor sedimentary metagenomes.</title>
        <authorList>
            <person name="Kawai M."/>
            <person name="Futagami T."/>
            <person name="Toyoda A."/>
            <person name="Takaki Y."/>
            <person name="Nishi S."/>
            <person name="Hori S."/>
            <person name="Arai W."/>
            <person name="Tsubouchi T."/>
            <person name="Morono Y."/>
            <person name="Uchiyama I."/>
            <person name="Ito T."/>
            <person name="Fujiyama A."/>
            <person name="Inagaki F."/>
            <person name="Takami H."/>
        </authorList>
    </citation>
    <scope>NUCLEOTIDE SEQUENCE</scope>
    <source>
        <strain evidence="1">Expedition CK06-06</strain>
    </source>
</reference>
<accession>X1ILN9</accession>
<evidence type="ECO:0008006" key="2">
    <source>
        <dbReference type="Google" id="ProtNLM"/>
    </source>
</evidence>
<proteinExistence type="predicted"/>
<sequence>MQISSLTAEFDNFFTSMIQHTDLLVKIVKTTRIILPPHEEKEILTKLLPAEKKQIHEAFVLKICATWEILAENIFVECLSRNTSKYAEFKGVTLPRKLTKNTCKGLISGLSFFAFRDMQDLKGKAKKFLEDRYNPFKQVPNDVSGKIDEFYQIRNYIAHRSDTAKQSLKRMYKKTYKMRF</sequence>
<gene>
    <name evidence="1" type="ORF">S03H2_65023</name>
</gene>
<name>X1ILN9_9ZZZZ</name>
<organism evidence="1">
    <name type="scientific">marine sediment metagenome</name>
    <dbReference type="NCBI Taxonomy" id="412755"/>
    <lineage>
        <taxon>unclassified sequences</taxon>
        <taxon>metagenomes</taxon>
        <taxon>ecological metagenomes</taxon>
    </lineage>
</organism>
<feature type="non-terminal residue" evidence="1">
    <location>
        <position position="180"/>
    </location>
</feature>
<evidence type="ECO:0000313" key="1">
    <source>
        <dbReference type="EMBL" id="GAH83356.1"/>
    </source>
</evidence>
<protein>
    <recommendedName>
        <fullName evidence="2">RiboL-PSP-HEPN domain-containing protein</fullName>
    </recommendedName>
</protein>